<reference evidence="2" key="1">
    <citation type="submission" date="2021-04" db="EMBL/GenBank/DDBJ databases">
        <authorList>
            <person name="Rodrigo-Torres L."/>
            <person name="Arahal R. D."/>
            <person name="Lucena T."/>
        </authorList>
    </citation>
    <scope>NUCLEOTIDE SEQUENCE</scope>
    <source>
        <strain evidence="2">AS29M-1</strain>
    </source>
</reference>
<dbReference type="InterPro" id="IPR037473">
    <property type="entry name" value="Lcp-like"/>
</dbReference>
<sequence length="365" mass="41328">MMADPFADRTVELIIEQEGKEAINRLFSQLRENHDLKDVHFPPPVQRYFNETKHLPDTVNWELVSVGERVFSRYGPQISMCLLCKSLPEAYACAKGAKVLYATGRMTEHNGSLTVFTRRLMETAQFVVNVCSPGGLQPDGKGIVTAQKVRLIHSAIRYYLSKYNWDLRNGKPINQQDMAGTLQSFSTLILQGLQQLNIELSEDEKAGYYHVWHVIGHVMGVHQDVNPASHKEGFELGKVILDDQIAPSKEGVQLTKAVYQFMEHALPGNLLDHVPEAMIRFLAGDRVADVLEVRPYSKLQKLIIPRMLGDVFASESDANDLGHFTAKIAEKLNLHLLQGMLLHFNEHKQVRFYIPPSLKGMWNLN</sequence>
<accession>A0A916JP60</accession>
<feature type="domain" description="ER-bound oxygenase mpaB/mpaB'/Rubber oxygenase catalytic" evidence="1">
    <location>
        <begin position="97"/>
        <end position="295"/>
    </location>
</feature>
<evidence type="ECO:0000313" key="3">
    <source>
        <dbReference type="Proteomes" id="UP000683507"/>
    </source>
</evidence>
<protein>
    <submittedName>
        <fullName evidence="2">Rubber oxygenase</fullName>
        <ecNumber evidence="2">1.13.-.-</ecNumber>
    </submittedName>
</protein>
<evidence type="ECO:0000313" key="2">
    <source>
        <dbReference type="EMBL" id="CAG5085083.1"/>
    </source>
</evidence>
<evidence type="ECO:0000259" key="1">
    <source>
        <dbReference type="Pfam" id="PF09995"/>
    </source>
</evidence>
<dbReference type="GO" id="GO:0016491">
    <property type="term" value="F:oxidoreductase activity"/>
    <property type="evidence" value="ECO:0007669"/>
    <property type="project" value="UniProtKB-KW"/>
</dbReference>
<keyword evidence="3" id="KW-1185">Reference proteome</keyword>
<name>A0A916JP60_9FLAO</name>
<dbReference type="RefSeq" id="WP_258542860.1">
    <property type="nucleotide sequence ID" value="NZ_OU015584.1"/>
</dbReference>
<organism evidence="2 3">
    <name type="scientific">Parvicella tangerina</name>
    <dbReference type="NCBI Taxonomy" id="2829795"/>
    <lineage>
        <taxon>Bacteria</taxon>
        <taxon>Pseudomonadati</taxon>
        <taxon>Bacteroidota</taxon>
        <taxon>Flavobacteriia</taxon>
        <taxon>Flavobacteriales</taxon>
        <taxon>Parvicellaceae</taxon>
        <taxon>Parvicella</taxon>
    </lineage>
</organism>
<dbReference type="Pfam" id="PF09995">
    <property type="entry name" value="MPAB_Lcp_cat"/>
    <property type="match status" value="1"/>
</dbReference>
<dbReference type="Proteomes" id="UP000683507">
    <property type="component" value="Chromosome"/>
</dbReference>
<dbReference type="AlphaFoldDB" id="A0A916JP60"/>
<dbReference type="KEGG" id="ptan:CRYO30217_02645"/>
<keyword evidence="2" id="KW-0560">Oxidoreductase</keyword>
<dbReference type="PANTHER" id="PTHR37539">
    <property type="entry name" value="SECRETED PROTEIN-RELATED"/>
    <property type="match status" value="1"/>
</dbReference>
<gene>
    <name evidence="2" type="primary">lcp</name>
    <name evidence="2" type="ORF">CRYO30217_02645</name>
</gene>
<dbReference type="EC" id="1.13.-.-" evidence="2"/>
<dbReference type="EMBL" id="OU015584">
    <property type="protein sequence ID" value="CAG5085083.1"/>
    <property type="molecule type" value="Genomic_DNA"/>
</dbReference>
<dbReference type="PANTHER" id="PTHR37539:SF1">
    <property type="entry name" value="ER-BOUND OXYGENASE MPAB_MPAB'_RUBBER OXYGENASE CATALYTIC DOMAIN-CONTAINING PROTEIN"/>
    <property type="match status" value="1"/>
</dbReference>
<dbReference type="InterPro" id="IPR018713">
    <property type="entry name" value="MPAB/Lcp_cat_dom"/>
</dbReference>
<proteinExistence type="predicted"/>